<gene>
    <name evidence="2" type="ordered locus">Caka_0669</name>
</gene>
<proteinExistence type="predicted"/>
<evidence type="ECO:0000259" key="1">
    <source>
        <dbReference type="Pfam" id="PF01883"/>
    </source>
</evidence>
<keyword evidence="3" id="KW-1185">Reference proteome</keyword>
<dbReference type="HOGENOM" id="CLU_091588_1_0_0"/>
<dbReference type="PANTHER" id="PTHR42831:SF1">
    <property type="entry name" value="FE-S PROTEIN MATURATION AUXILIARY FACTOR YITW"/>
    <property type="match status" value="1"/>
</dbReference>
<dbReference type="STRING" id="583355.Caka_0669"/>
<dbReference type="RefSeq" id="WP_013042418.1">
    <property type="nucleotide sequence ID" value="NC_014008.1"/>
</dbReference>
<name>D5EPF7_CORAD</name>
<feature type="domain" description="MIP18 family-like" evidence="1">
    <location>
        <begin position="91"/>
        <end position="166"/>
    </location>
</feature>
<dbReference type="AlphaFoldDB" id="D5EPF7"/>
<dbReference type="Proteomes" id="UP000000925">
    <property type="component" value="Chromosome"/>
</dbReference>
<organism evidence="2 3">
    <name type="scientific">Coraliomargarita akajimensis (strain DSM 45221 / IAM 15411 / JCM 23193 / KCTC 12865 / 04OKA010-24)</name>
    <dbReference type="NCBI Taxonomy" id="583355"/>
    <lineage>
        <taxon>Bacteria</taxon>
        <taxon>Pseudomonadati</taxon>
        <taxon>Verrucomicrobiota</taxon>
        <taxon>Opitutia</taxon>
        <taxon>Puniceicoccales</taxon>
        <taxon>Coraliomargaritaceae</taxon>
        <taxon>Coraliomargarita</taxon>
    </lineage>
</organism>
<dbReference type="InterPro" id="IPR034904">
    <property type="entry name" value="FSCA_dom_sf"/>
</dbReference>
<evidence type="ECO:0000313" key="3">
    <source>
        <dbReference type="Proteomes" id="UP000000925"/>
    </source>
</evidence>
<dbReference type="eggNOG" id="COG2151">
    <property type="taxonomic scope" value="Bacteria"/>
</dbReference>
<evidence type="ECO:0000313" key="2">
    <source>
        <dbReference type="EMBL" id="ADE53694.1"/>
    </source>
</evidence>
<dbReference type="Pfam" id="PF01883">
    <property type="entry name" value="FeS_assembly_P"/>
    <property type="match status" value="1"/>
</dbReference>
<accession>D5EPF7</accession>
<dbReference type="KEGG" id="caa:Caka_0669"/>
<reference evidence="2 3" key="1">
    <citation type="journal article" date="2010" name="Stand. Genomic Sci.">
        <title>Complete genome sequence of Coraliomargarita akajimensis type strain (04OKA010-24).</title>
        <authorList>
            <person name="Mavromatis K."/>
            <person name="Abt B."/>
            <person name="Brambilla E."/>
            <person name="Lapidus A."/>
            <person name="Copeland A."/>
            <person name="Deshpande S."/>
            <person name="Nolan M."/>
            <person name="Lucas S."/>
            <person name="Tice H."/>
            <person name="Cheng J.F."/>
            <person name="Han C."/>
            <person name="Detter J.C."/>
            <person name="Woyke T."/>
            <person name="Goodwin L."/>
            <person name="Pitluck S."/>
            <person name="Held B."/>
            <person name="Brettin T."/>
            <person name="Tapia R."/>
            <person name="Ivanova N."/>
            <person name="Mikhailova N."/>
            <person name="Pati A."/>
            <person name="Liolios K."/>
            <person name="Chen A."/>
            <person name="Palaniappan K."/>
            <person name="Land M."/>
            <person name="Hauser L."/>
            <person name="Chang Y.J."/>
            <person name="Jeffries C.D."/>
            <person name="Rohde M."/>
            <person name="Goker M."/>
            <person name="Bristow J."/>
            <person name="Eisen J.A."/>
            <person name="Markowitz V."/>
            <person name="Hugenholtz P."/>
            <person name="Klenk H.P."/>
            <person name="Kyrpides N.C."/>
        </authorList>
    </citation>
    <scope>NUCLEOTIDE SEQUENCE [LARGE SCALE GENOMIC DNA]</scope>
    <source>
        <strain evidence="3">DSM 45221 / IAM 15411 / JCM 23193 / KCTC 12865</strain>
    </source>
</reference>
<dbReference type="InterPro" id="IPR002744">
    <property type="entry name" value="MIP18-like"/>
</dbReference>
<dbReference type="PANTHER" id="PTHR42831">
    <property type="entry name" value="FE-S PROTEIN MATURATION AUXILIARY FACTOR YITW"/>
    <property type="match status" value="1"/>
</dbReference>
<dbReference type="InterPro" id="IPR052339">
    <property type="entry name" value="Fe-S_Maturation_MIP18"/>
</dbReference>
<dbReference type="EMBL" id="CP001998">
    <property type="protein sequence ID" value="ADE53694.1"/>
    <property type="molecule type" value="Genomic_DNA"/>
</dbReference>
<protein>
    <recommendedName>
        <fullName evidence="1">MIP18 family-like domain-containing protein</fullName>
    </recommendedName>
</protein>
<sequence length="190" mass="20422">MRMDYSQTLSLSRDTRATIIPAGDPVVLPAGTEATITQALGGTVTIRTNSGLFRLTAQEWDSLGVELAAQLAAEAEAAEKTVDGERFSEDIVWEAMKGCFDPEIPVNIVDLGLVYDLRCTPATQEGQYEVAVKMTLTAQGCGMGPVIADDAKQRIEALASVSSASVDIVWDPPWTPHMISPEGRQRLGLE</sequence>
<dbReference type="SUPFAM" id="SSF117916">
    <property type="entry name" value="Fe-S cluster assembly (FSCA) domain-like"/>
    <property type="match status" value="1"/>
</dbReference>
<dbReference type="Gene3D" id="3.30.300.130">
    <property type="entry name" value="Fe-S cluster assembly (FSCA)"/>
    <property type="match status" value="1"/>
</dbReference>